<dbReference type="Pfam" id="PF01343">
    <property type="entry name" value="Peptidase_S49"/>
    <property type="match status" value="1"/>
</dbReference>
<gene>
    <name evidence="7" type="primary">sppA</name>
    <name evidence="7" type="ORF">COX08_01750</name>
</gene>
<dbReference type="InterPro" id="IPR029045">
    <property type="entry name" value="ClpP/crotonase-like_dom_sf"/>
</dbReference>
<dbReference type="InterPro" id="IPR001907">
    <property type="entry name" value="ClpP"/>
</dbReference>
<keyword evidence="3" id="KW-0378">Hydrolase</keyword>
<dbReference type="GO" id="GO:0004252">
    <property type="term" value="F:serine-type endopeptidase activity"/>
    <property type="evidence" value="ECO:0007669"/>
    <property type="project" value="InterPro"/>
</dbReference>
<protein>
    <submittedName>
        <fullName evidence="7">Signal peptide peptidase SppA</fullName>
    </submittedName>
</protein>
<proteinExistence type="inferred from homology"/>
<evidence type="ECO:0000313" key="7">
    <source>
        <dbReference type="EMBL" id="PIP53292.1"/>
    </source>
</evidence>
<keyword evidence="4" id="KW-0720">Serine protease</keyword>
<sequence length="337" mass="37401">MLNIIGRFIYDVLKKLSVWIRSVFVSVFALIMICFVFFLILGLIVNSASTSSNLSTVSEKIIQNNNVSDKIALVSLTGVIVSENQNSILSSTDNVITPNLFREVLAKAKSDPQVKAIVFDINSPGGSPVASDRIYEQIVDFKNNTQKPVVFLMGDLAASGAYYIASSADFIVANPSTLTGSIGVIMETYNLEDLYKKIGVSKNTFKQGEYKDILNDSREITDQERKIIDSLNENTYNLFIKRVADGRKMTIEQVKLLANGLIYSGSQAKDNGLIDSLGNMDEAFYQAKSLANIQDYQIVEYNTGSVWNDLFSSVRIPDIYSLIQALPFLPKTYLVQK</sequence>
<dbReference type="GO" id="GO:0004176">
    <property type="term" value="F:ATP-dependent peptidase activity"/>
    <property type="evidence" value="ECO:0007669"/>
    <property type="project" value="InterPro"/>
</dbReference>
<evidence type="ECO:0000256" key="3">
    <source>
        <dbReference type="ARBA" id="ARBA00022801"/>
    </source>
</evidence>
<dbReference type="PANTHER" id="PTHR42987">
    <property type="entry name" value="PEPTIDASE S49"/>
    <property type="match status" value="1"/>
</dbReference>
<dbReference type="Gene3D" id="3.90.226.10">
    <property type="entry name" value="2-enoyl-CoA Hydratase, Chain A, domain 1"/>
    <property type="match status" value="1"/>
</dbReference>
<evidence type="ECO:0000259" key="6">
    <source>
        <dbReference type="Pfam" id="PF01343"/>
    </source>
</evidence>
<dbReference type="InterPro" id="IPR047272">
    <property type="entry name" value="S49_SppA_C"/>
</dbReference>
<dbReference type="PANTHER" id="PTHR42987:SF7">
    <property type="entry name" value="SIGNAL PEPTIDE PEPTIDASE SPPA-RELATED"/>
    <property type="match status" value="1"/>
</dbReference>
<dbReference type="InterPro" id="IPR002142">
    <property type="entry name" value="Peptidase_S49"/>
</dbReference>
<dbReference type="AlphaFoldDB" id="A0A2H0B6L3"/>
<evidence type="ECO:0000256" key="4">
    <source>
        <dbReference type="ARBA" id="ARBA00022825"/>
    </source>
</evidence>
<organism evidence="7 8">
    <name type="scientific">Candidatus Beckwithbacteria bacterium CG23_combo_of_CG06-09_8_20_14_all_34_8</name>
    <dbReference type="NCBI Taxonomy" id="1974497"/>
    <lineage>
        <taxon>Bacteria</taxon>
        <taxon>Candidatus Beckwithiibacteriota</taxon>
    </lineage>
</organism>
<evidence type="ECO:0000256" key="1">
    <source>
        <dbReference type="ARBA" id="ARBA00008683"/>
    </source>
</evidence>
<keyword evidence="5" id="KW-0472">Membrane</keyword>
<dbReference type="EMBL" id="PCSR01000038">
    <property type="protein sequence ID" value="PIP53292.1"/>
    <property type="molecule type" value="Genomic_DNA"/>
</dbReference>
<evidence type="ECO:0000313" key="8">
    <source>
        <dbReference type="Proteomes" id="UP000229459"/>
    </source>
</evidence>
<keyword evidence="5" id="KW-0812">Transmembrane</keyword>
<dbReference type="NCBIfam" id="TIGR00706">
    <property type="entry name" value="SppA_dom"/>
    <property type="match status" value="1"/>
</dbReference>
<evidence type="ECO:0000256" key="2">
    <source>
        <dbReference type="ARBA" id="ARBA00022670"/>
    </source>
</evidence>
<evidence type="ECO:0000256" key="5">
    <source>
        <dbReference type="SAM" id="Phobius"/>
    </source>
</evidence>
<comment type="caution">
    <text evidence="7">The sequence shown here is derived from an EMBL/GenBank/DDBJ whole genome shotgun (WGS) entry which is preliminary data.</text>
</comment>
<dbReference type="InterPro" id="IPR004635">
    <property type="entry name" value="Pept_S49_SppA"/>
</dbReference>
<feature type="domain" description="Peptidase S49" evidence="6">
    <location>
        <begin position="143"/>
        <end position="293"/>
    </location>
</feature>
<reference evidence="7 8" key="1">
    <citation type="submission" date="2017-09" db="EMBL/GenBank/DDBJ databases">
        <title>Depth-based differentiation of microbial function through sediment-hosted aquifers and enrichment of novel symbionts in the deep terrestrial subsurface.</title>
        <authorList>
            <person name="Probst A.J."/>
            <person name="Ladd B."/>
            <person name="Jarett J.K."/>
            <person name="Geller-Mcgrath D.E."/>
            <person name="Sieber C.M."/>
            <person name="Emerson J.B."/>
            <person name="Anantharaman K."/>
            <person name="Thomas B.C."/>
            <person name="Malmstrom R."/>
            <person name="Stieglmeier M."/>
            <person name="Klingl A."/>
            <person name="Woyke T."/>
            <person name="Ryan C.M."/>
            <person name="Banfield J.F."/>
        </authorList>
    </citation>
    <scope>NUCLEOTIDE SEQUENCE [LARGE SCALE GENOMIC DNA]</scope>
    <source>
        <strain evidence="7">CG23_combo_of_CG06-09_8_20_14_all_34_8</strain>
    </source>
</reference>
<keyword evidence="2" id="KW-0645">Protease</keyword>
<name>A0A2H0B6L3_9BACT</name>
<comment type="similarity">
    <text evidence="1">Belongs to the peptidase S49 family.</text>
</comment>
<dbReference type="SUPFAM" id="SSF52096">
    <property type="entry name" value="ClpP/crotonase"/>
    <property type="match status" value="1"/>
</dbReference>
<accession>A0A2H0B6L3</accession>
<dbReference type="PRINTS" id="PR00127">
    <property type="entry name" value="CLPPROTEASEP"/>
</dbReference>
<dbReference type="Gene3D" id="6.20.330.10">
    <property type="match status" value="1"/>
</dbReference>
<dbReference type="GO" id="GO:0006508">
    <property type="term" value="P:proteolysis"/>
    <property type="evidence" value="ECO:0007669"/>
    <property type="project" value="UniProtKB-KW"/>
</dbReference>
<dbReference type="Proteomes" id="UP000229459">
    <property type="component" value="Unassembled WGS sequence"/>
</dbReference>
<feature type="transmembrane region" description="Helical" evidence="5">
    <location>
        <begin position="23"/>
        <end position="45"/>
    </location>
</feature>
<keyword evidence="5" id="KW-1133">Transmembrane helix</keyword>
<dbReference type="CDD" id="cd07023">
    <property type="entry name" value="S49_Sppa_N_C"/>
    <property type="match status" value="1"/>
</dbReference>